<evidence type="ECO:0000313" key="2">
    <source>
        <dbReference type="Proteomes" id="UP000186922"/>
    </source>
</evidence>
<protein>
    <submittedName>
        <fullName evidence="1">Uncharacterized protein</fullName>
    </submittedName>
</protein>
<name>A0A1D1VIY0_RAMVA</name>
<evidence type="ECO:0000313" key="1">
    <source>
        <dbReference type="EMBL" id="GAU98438.1"/>
    </source>
</evidence>
<dbReference type="EMBL" id="BDGG01000004">
    <property type="protein sequence ID" value="GAU98438.1"/>
    <property type="molecule type" value="Genomic_DNA"/>
</dbReference>
<dbReference type="Proteomes" id="UP000186922">
    <property type="component" value="Unassembled WGS sequence"/>
</dbReference>
<proteinExistence type="predicted"/>
<sequence>MVFALFEFLYKAHKDSRRYKVPLGLAVKNKARFSVQGGAFKDPRLLYPNWHDAIRSKDSHQPPLFRKSHTQV</sequence>
<comment type="caution">
    <text evidence="1">The sequence shown here is derived from an EMBL/GenBank/DDBJ whole genome shotgun (WGS) entry which is preliminary data.</text>
</comment>
<reference evidence="1 2" key="1">
    <citation type="journal article" date="2016" name="Nat. Commun.">
        <title>Extremotolerant tardigrade genome and improved radiotolerance of human cultured cells by tardigrade-unique protein.</title>
        <authorList>
            <person name="Hashimoto T."/>
            <person name="Horikawa D.D."/>
            <person name="Saito Y."/>
            <person name="Kuwahara H."/>
            <person name="Kozuka-Hata H."/>
            <person name="Shin-I T."/>
            <person name="Minakuchi Y."/>
            <person name="Ohishi K."/>
            <person name="Motoyama A."/>
            <person name="Aizu T."/>
            <person name="Enomoto A."/>
            <person name="Kondo K."/>
            <person name="Tanaka S."/>
            <person name="Hara Y."/>
            <person name="Koshikawa S."/>
            <person name="Sagara H."/>
            <person name="Miura T."/>
            <person name="Yokobori S."/>
            <person name="Miyagawa K."/>
            <person name="Suzuki Y."/>
            <person name="Kubo T."/>
            <person name="Oyama M."/>
            <person name="Kohara Y."/>
            <person name="Fujiyama A."/>
            <person name="Arakawa K."/>
            <person name="Katayama T."/>
            <person name="Toyoda A."/>
            <person name="Kunieda T."/>
        </authorList>
    </citation>
    <scope>NUCLEOTIDE SEQUENCE [LARGE SCALE GENOMIC DNA]</scope>
    <source>
        <strain evidence="1 2">YOKOZUNA-1</strain>
    </source>
</reference>
<gene>
    <name evidence="1" type="primary">RvY_09587-1</name>
    <name evidence="1" type="synonym">RvY_09587.1</name>
    <name evidence="1" type="ORF">RvY_09587</name>
</gene>
<keyword evidence="2" id="KW-1185">Reference proteome</keyword>
<accession>A0A1D1VIY0</accession>
<dbReference type="AlphaFoldDB" id="A0A1D1VIY0"/>
<organism evidence="1 2">
    <name type="scientific">Ramazzottius varieornatus</name>
    <name type="common">Water bear</name>
    <name type="synonym">Tardigrade</name>
    <dbReference type="NCBI Taxonomy" id="947166"/>
    <lineage>
        <taxon>Eukaryota</taxon>
        <taxon>Metazoa</taxon>
        <taxon>Ecdysozoa</taxon>
        <taxon>Tardigrada</taxon>
        <taxon>Eutardigrada</taxon>
        <taxon>Parachela</taxon>
        <taxon>Hypsibioidea</taxon>
        <taxon>Ramazzottiidae</taxon>
        <taxon>Ramazzottius</taxon>
    </lineage>
</organism>